<dbReference type="PROSITE" id="PS50893">
    <property type="entry name" value="ABC_TRANSPORTER_2"/>
    <property type="match status" value="1"/>
</dbReference>
<keyword evidence="12" id="KW-1185">Reference proteome</keyword>
<dbReference type="EMBL" id="WOCA01000002">
    <property type="protein sequence ID" value="MUK87612.1"/>
    <property type="molecule type" value="Genomic_DNA"/>
</dbReference>
<dbReference type="Gene3D" id="3.40.50.300">
    <property type="entry name" value="P-loop containing nucleotide triphosphate hydrolases"/>
    <property type="match status" value="1"/>
</dbReference>
<dbReference type="Pfam" id="PF08352">
    <property type="entry name" value="oligo_HPY"/>
    <property type="match status" value="1"/>
</dbReference>
<gene>
    <name evidence="11" type="ORF">GMD78_04255</name>
</gene>
<keyword evidence="7 11" id="KW-0067">ATP-binding</keyword>
<protein>
    <submittedName>
        <fullName evidence="11">ATP-binding cassette domain-containing protein</fullName>
    </submittedName>
</protein>
<comment type="similarity">
    <text evidence="2">Belongs to the ABC transporter superfamily.</text>
</comment>
<sequence length="342" mass="37420">MGNLLEVNDLTIKFRTAKATSTAVRNVSFSLEAGETLCIVGESGSGKSITSLSLMGLLPENGEVSNGSIRLNGEELVGKTEEELRKIRGNEISMIFQEPMTALNPVFTVGYQIQEPLRIHKRMSKQEATVKSVELLKQVGIPNPKEKIHQYPHELSGGMRQRVMIAMALACEPSLLIADEPTTALDVTIQAQILDIMDDLKEEFGMGVVFVTHDMGVVAEIADRVMVMYAGDVIEVNDVQTLFEDPKHPYTKGLLGAVPNVDDETQEMKVIPGSMPSMEDDIPGCRFHPRCPMAMDICKEKKPALIDVGKENAAVRCWLQEVDTNADTTIAASGGFENVLSD</sequence>
<accession>A0A6N8FD60</accession>
<comment type="subcellular location">
    <subcellularLocation>
        <location evidence="1">Cell membrane</location>
        <topology evidence="1">Peripheral membrane protein</topology>
    </subcellularLocation>
</comment>
<dbReference type="RefSeq" id="WP_155667444.1">
    <property type="nucleotide sequence ID" value="NZ_WOCA01000002.1"/>
</dbReference>
<evidence type="ECO:0000256" key="9">
    <source>
        <dbReference type="ARBA" id="ARBA00023136"/>
    </source>
</evidence>
<dbReference type="CDD" id="cd03257">
    <property type="entry name" value="ABC_NikE_OppD_transporters"/>
    <property type="match status" value="1"/>
</dbReference>
<keyword evidence="9" id="KW-0472">Membrane</keyword>
<dbReference type="InterPro" id="IPR017871">
    <property type="entry name" value="ABC_transporter-like_CS"/>
</dbReference>
<evidence type="ECO:0000256" key="5">
    <source>
        <dbReference type="ARBA" id="ARBA00022519"/>
    </source>
</evidence>
<organism evidence="11 12">
    <name type="scientific">Ornithinibacillus caprae</name>
    <dbReference type="NCBI Taxonomy" id="2678566"/>
    <lineage>
        <taxon>Bacteria</taxon>
        <taxon>Bacillati</taxon>
        <taxon>Bacillota</taxon>
        <taxon>Bacilli</taxon>
        <taxon>Bacillales</taxon>
        <taxon>Bacillaceae</taxon>
        <taxon>Ornithinibacillus</taxon>
    </lineage>
</organism>
<dbReference type="InterPro" id="IPR027417">
    <property type="entry name" value="P-loop_NTPase"/>
</dbReference>
<evidence type="ECO:0000259" key="10">
    <source>
        <dbReference type="PROSITE" id="PS50893"/>
    </source>
</evidence>
<dbReference type="AlphaFoldDB" id="A0A6N8FD60"/>
<dbReference type="GO" id="GO:0005524">
    <property type="term" value="F:ATP binding"/>
    <property type="evidence" value="ECO:0007669"/>
    <property type="project" value="UniProtKB-KW"/>
</dbReference>
<evidence type="ECO:0000256" key="4">
    <source>
        <dbReference type="ARBA" id="ARBA00022475"/>
    </source>
</evidence>
<dbReference type="InterPro" id="IPR003593">
    <property type="entry name" value="AAA+_ATPase"/>
</dbReference>
<dbReference type="PROSITE" id="PS00211">
    <property type="entry name" value="ABC_TRANSPORTER_1"/>
    <property type="match status" value="1"/>
</dbReference>
<dbReference type="Pfam" id="PF00005">
    <property type="entry name" value="ABC_tran"/>
    <property type="match status" value="1"/>
</dbReference>
<dbReference type="SUPFAM" id="SSF52540">
    <property type="entry name" value="P-loop containing nucleoside triphosphate hydrolases"/>
    <property type="match status" value="1"/>
</dbReference>
<dbReference type="InterPro" id="IPR013563">
    <property type="entry name" value="Oligopep_ABC_C"/>
</dbReference>
<evidence type="ECO:0000256" key="2">
    <source>
        <dbReference type="ARBA" id="ARBA00005417"/>
    </source>
</evidence>
<reference evidence="11 12" key="1">
    <citation type="submission" date="2019-11" db="EMBL/GenBank/DDBJ databases">
        <authorList>
            <person name="Li X."/>
        </authorList>
    </citation>
    <scope>NUCLEOTIDE SEQUENCE [LARGE SCALE GENOMIC DNA]</scope>
    <source>
        <strain evidence="11 12">L9</strain>
    </source>
</reference>
<dbReference type="GO" id="GO:0005886">
    <property type="term" value="C:plasma membrane"/>
    <property type="evidence" value="ECO:0007669"/>
    <property type="project" value="UniProtKB-SubCell"/>
</dbReference>
<dbReference type="InterPro" id="IPR050388">
    <property type="entry name" value="ABC_Ni/Peptide_Import"/>
</dbReference>
<evidence type="ECO:0000256" key="1">
    <source>
        <dbReference type="ARBA" id="ARBA00004202"/>
    </source>
</evidence>
<dbReference type="PANTHER" id="PTHR43297:SF14">
    <property type="entry name" value="ATPASE AAA-TYPE CORE DOMAIN-CONTAINING PROTEIN"/>
    <property type="match status" value="1"/>
</dbReference>
<keyword evidence="4" id="KW-1003">Cell membrane</keyword>
<evidence type="ECO:0000313" key="11">
    <source>
        <dbReference type="EMBL" id="MUK87612.1"/>
    </source>
</evidence>
<evidence type="ECO:0000256" key="7">
    <source>
        <dbReference type="ARBA" id="ARBA00022840"/>
    </source>
</evidence>
<dbReference type="PANTHER" id="PTHR43297">
    <property type="entry name" value="OLIGOPEPTIDE TRANSPORT ATP-BINDING PROTEIN APPD"/>
    <property type="match status" value="1"/>
</dbReference>
<keyword evidence="8" id="KW-1278">Translocase</keyword>
<dbReference type="NCBIfam" id="TIGR01727">
    <property type="entry name" value="oligo_HPY"/>
    <property type="match status" value="1"/>
</dbReference>
<dbReference type="FunFam" id="3.40.50.300:FF:000016">
    <property type="entry name" value="Oligopeptide ABC transporter ATP-binding component"/>
    <property type="match status" value="1"/>
</dbReference>
<dbReference type="InterPro" id="IPR003439">
    <property type="entry name" value="ABC_transporter-like_ATP-bd"/>
</dbReference>
<dbReference type="Proteomes" id="UP000469125">
    <property type="component" value="Unassembled WGS sequence"/>
</dbReference>
<dbReference type="GO" id="GO:0016887">
    <property type="term" value="F:ATP hydrolysis activity"/>
    <property type="evidence" value="ECO:0007669"/>
    <property type="project" value="InterPro"/>
</dbReference>
<comment type="caution">
    <text evidence="11">The sequence shown here is derived from an EMBL/GenBank/DDBJ whole genome shotgun (WGS) entry which is preliminary data.</text>
</comment>
<evidence type="ECO:0000313" key="12">
    <source>
        <dbReference type="Proteomes" id="UP000469125"/>
    </source>
</evidence>
<feature type="domain" description="ABC transporter" evidence="10">
    <location>
        <begin position="5"/>
        <end position="255"/>
    </location>
</feature>
<evidence type="ECO:0000256" key="8">
    <source>
        <dbReference type="ARBA" id="ARBA00022967"/>
    </source>
</evidence>
<keyword evidence="6" id="KW-0547">Nucleotide-binding</keyword>
<dbReference type="GO" id="GO:0015833">
    <property type="term" value="P:peptide transport"/>
    <property type="evidence" value="ECO:0007669"/>
    <property type="project" value="InterPro"/>
</dbReference>
<keyword evidence="5" id="KW-0997">Cell inner membrane</keyword>
<keyword evidence="3" id="KW-0813">Transport</keyword>
<proteinExistence type="inferred from homology"/>
<evidence type="ECO:0000256" key="6">
    <source>
        <dbReference type="ARBA" id="ARBA00022741"/>
    </source>
</evidence>
<name>A0A6N8FD60_9BACI</name>
<dbReference type="SMART" id="SM00382">
    <property type="entry name" value="AAA"/>
    <property type="match status" value="1"/>
</dbReference>
<evidence type="ECO:0000256" key="3">
    <source>
        <dbReference type="ARBA" id="ARBA00022448"/>
    </source>
</evidence>